<dbReference type="EMBL" id="JAAKZG010000001">
    <property type="protein sequence ID" value="NGN40049.1"/>
    <property type="molecule type" value="Genomic_DNA"/>
</dbReference>
<keyword evidence="10" id="KW-1185">Reference proteome</keyword>
<dbReference type="PANTHER" id="PTHR36838:SF4">
    <property type="entry name" value="AUXIN EFFLUX CARRIER FAMILY PROTEIN"/>
    <property type="match status" value="1"/>
</dbReference>
<feature type="transmembrane region" description="Helical" evidence="8">
    <location>
        <begin position="283"/>
        <end position="310"/>
    </location>
</feature>
<feature type="transmembrane region" description="Helical" evidence="8">
    <location>
        <begin position="161"/>
        <end position="182"/>
    </location>
</feature>
<feature type="transmembrane region" description="Helical" evidence="8">
    <location>
        <begin position="194"/>
        <end position="214"/>
    </location>
</feature>
<organism evidence="9 10">
    <name type="scientific">Mesorhizobium zhangyense</name>
    <dbReference type="NCBI Taxonomy" id="1776730"/>
    <lineage>
        <taxon>Bacteria</taxon>
        <taxon>Pseudomonadati</taxon>
        <taxon>Pseudomonadota</taxon>
        <taxon>Alphaproteobacteria</taxon>
        <taxon>Hyphomicrobiales</taxon>
        <taxon>Phyllobacteriaceae</taxon>
        <taxon>Mesorhizobium</taxon>
    </lineage>
</organism>
<dbReference type="PANTHER" id="PTHR36838">
    <property type="entry name" value="AUXIN EFFLUX CARRIER FAMILY PROTEIN"/>
    <property type="match status" value="1"/>
</dbReference>
<dbReference type="Proteomes" id="UP000481252">
    <property type="component" value="Unassembled WGS sequence"/>
</dbReference>
<dbReference type="Gene3D" id="1.20.1530.20">
    <property type="match status" value="1"/>
</dbReference>
<comment type="caution">
    <text evidence="9">The sequence shown here is derived from an EMBL/GenBank/DDBJ whole genome shotgun (WGS) entry which is preliminary data.</text>
</comment>
<evidence type="ECO:0000256" key="4">
    <source>
        <dbReference type="ARBA" id="ARBA00022475"/>
    </source>
</evidence>
<evidence type="ECO:0000313" key="9">
    <source>
        <dbReference type="EMBL" id="NGN40049.1"/>
    </source>
</evidence>
<evidence type="ECO:0000256" key="2">
    <source>
        <dbReference type="ARBA" id="ARBA00010145"/>
    </source>
</evidence>
<evidence type="ECO:0000256" key="5">
    <source>
        <dbReference type="ARBA" id="ARBA00022692"/>
    </source>
</evidence>
<reference evidence="9 10" key="1">
    <citation type="submission" date="2020-02" db="EMBL/GenBank/DDBJ databases">
        <title>Genome sequence of the type strain CGMCC 1.15528 of Mesorhizobium zhangyense.</title>
        <authorList>
            <person name="Gao J."/>
            <person name="Sun J."/>
        </authorList>
    </citation>
    <scope>NUCLEOTIDE SEQUENCE [LARGE SCALE GENOMIC DNA]</scope>
    <source>
        <strain evidence="9 10">CGMCC 1.15528</strain>
    </source>
</reference>
<evidence type="ECO:0000313" key="10">
    <source>
        <dbReference type="Proteomes" id="UP000481252"/>
    </source>
</evidence>
<keyword evidence="7 8" id="KW-0472">Membrane</keyword>
<accession>A0A7C9V9K2</accession>
<evidence type="ECO:0000256" key="6">
    <source>
        <dbReference type="ARBA" id="ARBA00022989"/>
    </source>
</evidence>
<feature type="transmembrane region" description="Helical" evidence="8">
    <location>
        <begin position="67"/>
        <end position="87"/>
    </location>
</feature>
<evidence type="ECO:0000256" key="7">
    <source>
        <dbReference type="ARBA" id="ARBA00023136"/>
    </source>
</evidence>
<dbReference type="InterPro" id="IPR004776">
    <property type="entry name" value="Mem_transp_PIN-like"/>
</dbReference>
<name>A0A7C9V9K2_9HYPH</name>
<evidence type="ECO:0000256" key="3">
    <source>
        <dbReference type="ARBA" id="ARBA00022448"/>
    </source>
</evidence>
<feature type="transmembrane region" description="Helical" evidence="8">
    <location>
        <begin position="124"/>
        <end position="149"/>
    </location>
</feature>
<proteinExistence type="inferred from homology"/>
<dbReference type="GO" id="GO:0005886">
    <property type="term" value="C:plasma membrane"/>
    <property type="evidence" value="ECO:0007669"/>
    <property type="project" value="UniProtKB-SubCell"/>
</dbReference>
<comment type="similarity">
    <text evidence="2">Belongs to the auxin efflux carrier (TC 2.A.69) family.</text>
</comment>
<protein>
    <submittedName>
        <fullName evidence="9">AEC family transporter</fullName>
    </submittedName>
</protein>
<dbReference type="InterPro" id="IPR038770">
    <property type="entry name" value="Na+/solute_symporter_sf"/>
</dbReference>
<keyword evidence="6 8" id="KW-1133">Transmembrane helix</keyword>
<sequence>MLPIFESILPIFLLIIGGNLLRRMPLIDSSAWLGLDQIGFWFLYPALLFVTIYNADFSGLQLDAMMAALLVALVAMIAITLALWPLLKPSGLVRKSEFSSIFQTSVRWNSFIALAIAQKIFPPAGMAVVALVMAVIIIPINLTTVFTVTRFADHSINWARIGRGIVTNPMILGSLAGILFRQLPFELYGPLNQALGLIANAALGMGLLAVGAALRVSDLWQPRLGLVLPLVLKLVVFPILLVGAGLAFGVSGLQLSYLALCAAVPSAMNGYLLARQLGGDAELYAAVTTLQTIVSFVTIPAVLAVTAQLAG</sequence>
<feature type="transmembrane region" description="Helical" evidence="8">
    <location>
        <begin position="226"/>
        <end position="249"/>
    </location>
</feature>
<evidence type="ECO:0000256" key="1">
    <source>
        <dbReference type="ARBA" id="ARBA00004651"/>
    </source>
</evidence>
<feature type="transmembrane region" description="Helical" evidence="8">
    <location>
        <begin position="7"/>
        <end position="26"/>
    </location>
</feature>
<evidence type="ECO:0000256" key="8">
    <source>
        <dbReference type="SAM" id="Phobius"/>
    </source>
</evidence>
<feature type="transmembrane region" description="Helical" evidence="8">
    <location>
        <begin position="38"/>
        <end position="55"/>
    </location>
</feature>
<keyword evidence="3" id="KW-0813">Transport</keyword>
<dbReference type="RefSeq" id="WP_165114168.1">
    <property type="nucleotide sequence ID" value="NZ_JAAKZG010000001.1"/>
</dbReference>
<dbReference type="Pfam" id="PF03547">
    <property type="entry name" value="Mem_trans"/>
    <property type="match status" value="1"/>
</dbReference>
<dbReference type="AlphaFoldDB" id="A0A7C9V9K2"/>
<keyword evidence="4" id="KW-1003">Cell membrane</keyword>
<feature type="transmembrane region" description="Helical" evidence="8">
    <location>
        <begin position="255"/>
        <end position="274"/>
    </location>
</feature>
<dbReference type="GO" id="GO:0055085">
    <property type="term" value="P:transmembrane transport"/>
    <property type="evidence" value="ECO:0007669"/>
    <property type="project" value="InterPro"/>
</dbReference>
<comment type="subcellular location">
    <subcellularLocation>
        <location evidence="1">Cell membrane</location>
        <topology evidence="1">Multi-pass membrane protein</topology>
    </subcellularLocation>
</comment>
<gene>
    <name evidence="9" type="ORF">G6N74_03125</name>
</gene>
<keyword evidence="5 8" id="KW-0812">Transmembrane</keyword>